<protein>
    <submittedName>
        <fullName evidence="4">Gfo/Idh/MocA family oxidoreductase</fullName>
    </submittedName>
</protein>
<reference evidence="4 5" key="1">
    <citation type="journal article" date="2007" name="Int. J. Syst. Evol. Microbiol.">
        <title>Paenibacillus ginsengarvi sp. nov., isolated from soil from ginseng cultivation.</title>
        <authorList>
            <person name="Yoon M.H."/>
            <person name="Ten L.N."/>
            <person name="Im W.T."/>
        </authorList>
    </citation>
    <scope>NUCLEOTIDE SEQUENCE [LARGE SCALE GENOMIC DNA]</scope>
    <source>
        <strain evidence="4 5">KCTC 13059</strain>
    </source>
</reference>
<evidence type="ECO:0000313" key="4">
    <source>
        <dbReference type="EMBL" id="RKN84995.1"/>
    </source>
</evidence>
<proteinExistence type="inferred from homology"/>
<feature type="domain" description="Gfo/Idh/MocA-like oxidoreductase C-terminal" evidence="3">
    <location>
        <begin position="141"/>
        <end position="419"/>
    </location>
</feature>
<dbReference type="OrthoDB" id="9781031at2"/>
<dbReference type="RefSeq" id="WP_120747200.1">
    <property type="nucleotide sequence ID" value="NZ_RBAH01000006.1"/>
</dbReference>
<keyword evidence="5" id="KW-1185">Reference proteome</keyword>
<dbReference type="EMBL" id="RBAH01000006">
    <property type="protein sequence ID" value="RKN84995.1"/>
    <property type="molecule type" value="Genomic_DNA"/>
</dbReference>
<dbReference type="InterPro" id="IPR000683">
    <property type="entry name" value="Gfo/Idh/MocA-like_OxRdtase_N"/>
</dbReference>
<dbReference type="Pfam" id="PF01408">
    <property type="entry name" value="GFO_IDH_MocA"/>
    <property type="match status" value="1"/>
</dbReference>
<gene>
    <name evidence="4" type="ORF">D7M11_10755</name>
</gene>
<evidence type="ECO:0000259" key="3">
    <source>
        <dbReference type="Pfam" id="PF02894"/>
    </source>
</evidence>
<dbReference type="PANTHER" id="PTHR43377:SF2">
    <property type="entry name" value="BINDING ROSSMANN FOLD OXIDOREDUCTASE, PUTATIVE (AFU_ORTHOLOGUE AFUA_4G00560)-RELATED"/>
    <property type="match status" value="1"/>
</dbReference>
<organism evidence="4 5">
    <name type="scientific">Paenibacillus ginsengarvi</name>
    <dbReference type="NCBI Taxonomy" id="400777"/>
    <lineage>
        <taxon>Bacteria</taxon>
        <taxon>Bacillati</taxon>
        <taxon>Bacillota</taxon>
        <taxon>Bacilli</taxon>
        <taxon>Bacillales</taxon>
        <taxon>Paenibacillaceae</taxon>
        <taxon>Paenibacillus</taxon>
    </lineage>
</organism>
<dbReference type="Gene3D" id="3.30.360.10">
    <property type="entry name" value="Dihydrodipicolinate Reductase, domain 2"/>
    <property type="match status" value="1"/>
</dbReference>
<evidence type="ECO:0000256" key="1">
    <source>
        <dbReference type="ARBA" id="ARBA00010928"/>
    </source>
</evidence>
<comment type="similarity">
    <text evidence="1">Belongs to the Gfo/Idh/MocA family.</text>
</comment>
<dbReference type="GO" id="GO:0000166">
    <property type="term" value="F:nucleotide binding"/>
    <property type="evidence" value="ECO:0007669"/>
    <property type="project" value="InterPro"/>
</dbReference>
<feature type="domain" description="Gfo/Idh/MocA-like oxidoreductase N-terminal" evidence="2">
    <location>
        <begin position="3"/>
        <end position="129"/>
    </location>
</feature>
<evidence type="ECO:0000313" key="5">
    <source>
        <dbReference type="Proteomes" id="UP000282311"/>
    </source>
</evidence>
<dbReference type="SUPFAM" id="SSF55347">
    <property type="entry name" value="Glyceraldehyde-3-phosphate dehydrogenase-like, C-terminal domain"/>
    <property type="match status" value="1"/>
</dbReference>
<dbReference type="AlphaFoldDB" id="A0A3B0CGQ9"/>
<dbReference type="Proteomes" id="UP000282311">
    <property type="component" value="Unassembled WGS sequence"/>
</dbReference>
<name>A0A3B0CGQ9_9BACL</name>
<comment type="caution">
    <text evidence="4">The sequence shown here is derived from an EMBL/GenBank/DDBJ whole genome shotgun (WGS) entry which is preliminary data.</text>
</comment>
<evidence type="ECO:0000259" key="2">
    <source>
        <dbReference type="Pfam" id="PF01408"/>
    </source>
</evidence>
<dbReference type="InterPro" id="IPR036291">
    <property type="entry name" value="NAD(P)-bd_dom_sf"/>
</dbReference>
<dbReference type="SUPFAM" id="SSF51735">
    <property type="entry name" value="NAD(P)-binding Rossmann-fold domains"/>
    <property type="match status" value="1"/>
</dbReference>
<dbReference type="Pfam" id="PF02894">
    <property type="entry name" value="GFO_IDH_MocA_C"/>
    <property type="match status" value="1"/>
</dbReference>
<accession>A0A3B0CGQ9</accession>
<dbReference type="PANTHER" id="PTHR43377">
    <property type="entry name" value="BILIVERDIN REDUCTASE A"/>
    <property type="match status" value="1"/>
</dbReference>
<sequence>MKKVVVCGVSGRALGMFVGPMLKTFGHHYQIVGLLDIDPLRFDFCRKQYPELSGVPGFAPNEFAKMVAETKPDVVLVAGKDSTHAEYIVQALRHDLDVITEKPMAISSEQCRDIIRAERESRGKVTVTFNYRYSPYHRKIKELVLEGKVGRVTSVDLNWYVDTHHGSSYFKRWNRKRENSGGLSIHKSTHHFDLVNWWIAQKPVEVFAYGALNYFGPDGELNPQKEDGRHCETCSVKPNCQYVMRWTTRSKEVVPPDDHLVAQASPISQRFTTYRPDQCIFDSEIDIEDTYAVTVKYDRGALLSYSINFSAPYEGYRLAINGTKGRIETTEYHSPGRTPFPIPVQTIDYIPLFGSKEVIGVVQNSGGHGGGDPLLQEDLFLGPDPLREYDILAGAEDGAYSIAIGEAVWKSVRDNKPISIPGLLQEAYGSPERADRATAFGR</sequence>
<dbReference type="InterPro" id="IPR004104">
    <property type="entry name" value="Gfo/Idh/MocA-like_OxRdtase_C"/>
</dbReference>
<dbReference type="Gene3D" id="3.40.50.720">
    <property type="entry name" value="NAD(P)-binding Rossmann-like Domain"/>
    <property type="match status" value="1"/>
</dbReference>
<dbReference type="InterPro" id="IPR051450">
    <property type="entry name" value="Gfo/Idh/MocA_Oxidoreductases"/>
</dbReference>